<gene>
    <name evidence="4" type="ORF">GH723_07040</name>
</gene>
<sequence>MPRADDSRHIRLEGCLNLRDLGGYPTRDGGEVRTGCVYRSSDLCALTDGDVETVTSLGIAVVVDLRGHHERLARPNRLPHGVEVHERTSPSTRTDPARTLEDRIASRSFPDRDDDLLTASYLGHLEEHLTSELRTILELAVDSPRRPLVFHCAAGKDRTGIAAAVLLGVLGVGDDDIVADYELSTSHWAVPRLAALARHLDRHGVTADEVRHLVEPRTEVLRRVIDHVHGRWGGFESYAVECLGLRPSLPRRLRSALVAHTGG</sequence>
<dbReference type="PROSITE" id="PS00383">
    <property type="entry name" value="TYR_PHOSPHATASE_1"/>
    <property type="match status" value="1"/>
</dbReference>
<dbReference type="Pfam" id="PF13350">
    <property type="entry name" value="Y_phosphatase3"/>
    <property type="match status" value="1"/>
</dbReference>
<dbReference type="InterPro" id="IPR029021">
    <property type="entry name" value="Prot-tyrosine_phosphatase-like"/>
</dbReference>
<dbReference type="InterPro" id="IPR016130">
    <property type="entry name" value="Tyr_Pase_AS"/>
</dbReference>
<dbReference type="Proteomes" id="UP000334019">
    <property type="component" value="Chromosome"/>
</dbReference>
<feature type="region of interest" description="Disordered" evidence="2">
    <location>
        <begin position="82"/>
        <end position="105"/>
    </location>
</feature>
<feature type="compositionally biased region" description="Basic and acidic residues" evidence="2">
    <location>
        <begin position="95"/>
        <end position="105"/>
    </location>
</feature>
<reference evidence="4 5" key="1">
    <citation type="submission" date="2019-11" db="EMBL/GenBank/DDBJ databases">
        <authorList>
            <person name="He Y."/>
        </authorList>
    </citation>
    <scope>NUCLEOTIDE SEQUENCE [LARGE SCALE GENOMIC DNA]</scope>
    <source>
        <strain evidence="4 5">SCSIO 58843</strain>
    </source>
</reference>
<keyword evidence="5" id="KW-1185">Reference proteome</keyword>
<dbReference type="SUPFAM" id="SSF52799">
    <property type="entry name" value="(Phosphotyrosine protein) phosphatases II"/>
    <property type="match status" value="1"/>
</dbReference>
<dbReference type="AlphaFoldDB" id="A0A5Q2RJ16"/>
<evidence type="ECO:0000256" key="2">
    <source>
        <dbReference type="SAM" id="MobiDB-lite"/>
    </source>
</evidence>
<accession>A0A5Q2RJ16</accession>
<dbReference type="InterPro" id="IPR026893">
    <property type="entry name" value="Tyr/Ser_Pase_IphP-type"/>
</dbReference>
<dbReference type="PANTHER" id="PTHR31126">
    <property type="entry name" value="TYROSINE-PROTEIN PHOSPHATASE"/>
    <property type="match status" value="1"/>
</dbReference>
<dbReference type="KEGG" id="atq:GH723_07040"/>
<name>A0A5Q2RJ16_9ACTN</name>
<evidence type="ECO:0000313" key="4">
    <source>
        <dbReference type="EMBL" id="QGG94882.1"/>
    </source>
</evidence>
<evidence type="ECO:0000256" key="1">
    <source>
        <dbReference type="ARBA" id="ARBA00009580"/>
    </source>
</evidence>
<organism evidence="4 5">
    <name type="scientific">Actinomarinicola tropica</name>
    <dbReference type="NCBI Taxonomy" id="2789776"/>
    <lineage>
        <taxon>Bacteria</taxon>
        <taxon>Bacillati</taxon>
        <taxon>Actinomycetota</taxon>
        <taxon>Acidimicrobiia</taxon>
        <taxon>Acidimicrobiales</taxon>
        <taxon>Iamiaceae</taxon>
        <taxon>Actinomarinicola</taxon>
    </lineage>
</organism>
<evidence type="ECO:0000313" key="5">
    <source>
        <dbReference type="Proteomes" id="UP000334019"/>
    </source>
</evidence>
<dbReference type="GO" id="GO:0004721">
    <property type="term" value="F:phosphoprotein phosphatase activity"/>
    <property type="evidence" value="ECO:0007669"/>
    <property type="project" value="InterPro"/>
</dbReference>
<dbReference type="RefSeq" id="WP_153758990.1">
    <property type="nucleotide sequence ID" value="NZ_CP045851.1"/>
</dbReference>
<dbReference type="EMBL" id="CP045851">
    <property type="protein sequence ID" value="QGG94882.1"/>
    <property type="molecule type" value="Genomic_DNA"/>
</dbReference>
<dbReference type="PROSITE" id="PS50056">
    <property type="entry name" value="TYR_PHOSPHATASE_2"/>
    <property type="match status" value="1"/>
</dbReference>
<evidence type="ECO:0000259" key="3">
    <source>
        <dbReference type="PROSITE" id="PS50056"/>
    </source>
</evidence>
<protein>
    <submittedName>
        <fullName evidence="4">Protein-tyrosine-phosphatase</fullName>
    </submittedName>
</protein>
<proteinExistence type="inferred from homology"/>
<dbReference type="PANTHER" id="PTHR31126:SF1">
    <property type="entry name" value="TYROSINE SPECIFIC PROTEIN PHOSPHATASES DOMAIN-CONTAINING PROTEIN"/>
    <property type="match status" value="1"/>
</dbReference>
<dbReference type="InterPro" id="IPR000387">
    <property type="entry name" value="Tyr_Pase_dom"/>
</dbReference>
<feature type="domain" description="Tyrosine specific protein phosphatases" evidence="3">
    <location>
        <begin position="127"/>
        <end position="167"/>
    </location>
</feature>
<dbReference type="Gene3D" id="3.90.190.10">
    <property type="entry name" value="Protein tyrosine phosphatase superfamily"/>
    <property type="match status" value="1"/>
</dbReference>
<comment type="similarity">
    <text evidence="1">Belongs to the protein-tyrosine phosphatase family.</text>
</comment>